<evidence type="ECO:0000313" key="2">
    <source>
        <dbReference type="Proteomes" id="UP000504640"/>
    </source>
</evidence>
<feature type="region of interest" description="Disordered" evidence="1">
    <location>
        <begin position="143"/>
        <end position="169"/>
    </location>
</feature>
<protein>
    <submittedName>
        <fullName evidence="3">Uncharacterized protein LOC116563423</fullName>
    </submittedName>
</protein>
<feature type="compositionally biased region" description="Pro residues" evidence="1">
    <location>
        <begin position="91"/>
        <end position="103"/>
    </location>
</feature>
<sequence>MPWPDAGSSRPNGCCLEPGAGTEKGGAAKEKEENTARSGQKRRDPGGLRCARAALLGASASHTKGLASQSHRRLRGTVGSAQRGGAVAHPAPQPRPRPAPAPPRSHRPLRGRPHPYLCDPHAPPRLVPIPVTVLPSLLRARSGGDFSAQRRSRGPRTHKKCQPSARSGRPRVLWAVHERPGVRLPISPVGEWDEEIANRIFLFCLPNSETCNLASPGAWDSLGSPGCCPTD</sequence>
<accession>A0A6J3JAM3</accession>
<dbReference type="RefSeq" id="XP_032151927.1">
    <property type="nucleotide sequence ID" value="XM_032296036.1"/>
</dbReference>
<feature type="compositionally biased region" description="Low complexity" evidence="1">
    <location>
        <begin position="47"/>
        <end position="61"/>
    </location>
</feature>
<evidence type="ECO:0000313" key="3">
    <source>
        <dbReference type="RefSeq" id="XP_032151927.1"/>
    </source>
</evidence>
<organism evidence="2 3">
    <name type="scientific">Sapajus apella</name>
    <name type="common">Brown-capped capuchin</name>
    <name type="synonym">Cebus apella</name>
    <dbReference type="NCBI Taxonomy" id="9515"/>
    <lineage>
        <taxon>Eukaryota</taxon>
        <taxon>Metazoa</taxon>
        <taxon>Chordata</taxon>
        <taxon>Craniata</taxon>
        <taxon>Vertebrata</taxon>
        <taxon>Euteleostomi</taxon>
        <taxon>Mammalia</taxon>
        <taxon>Eutheria</taxon>
        <taxon>Euarchontoglires</taxon>
        <taxon>Primates</taxon>
        <taxon>Haplorrhini</taxon>
        <taxon>Platyrrhini</taxon>
        <taxon>Cebidae</taxon>
        <taxon>Cebinae</taxon>
        <taxon>Sapajus</taxon>
    </lineage>
</organism>
<gene>
    <name evidence="3" type="primary">LOC116563423</name>
</gene>
<dbReference type="Proteomes" id="UP000504640">
    <property type="component" value="Unplaced"/>
</dbReference>
<name>A0A6J3JAM3_SAPAP</name>
<dbReference type="AlphaFoldDB" id="A0A6J3JAM3"/>
<feature type="compositionally biased region" description="Basic and acidic residues" evidence="1">
    <location>
        <begin position="26"/>
        <end position="46"/>
    </location>
</feature>
<evidence type="ECO:0000256" key="1">
    <source>
        <dbReference type="SAM" id="MobiDB-lite"/>
    </source>
</evidence>
<feature type="region of interest" description="Disordered" evidence="1">
    <location>
        <begin position="1"/>
        <end position="110"/>
    </location>
</feature>
<dbReference type="GeneID" id="116563423"/>
<reference evidence="3" key="1">
    <citation type="submission" date="2025-08" db="UniProtKB">
        <authorList>
            <consortium name="RefSeq"/>
        </authorList>
    </citation>
    <scope>IDENTIFICATION</scope>
    <source>
        <tissue evidence="3">Blood</tissue>
    </source>
</reference>
<feature type="compositionally biased region" description="Basic residues" evidence="1">
    <location>
        <begin position="150"/>
        <end position="161"/>
    </location>
</feature>
<keyword evidence="2" id="KW-1185">Reference proteome</keyword>
<proteinExistence type="predicted"/>